<evidence type="ECO:0000313" key="4">
    <source>
        <dbReference type="Proteomes" id="UP000034883"/>
    </source>
</evidence>
<dbReference type="InterPro" id="IPR029064">
    <property type="entry name" value="Ribosomal_eL30-like_sf"/>
</dbReference>
<organism evidence="3 4">
    <name type="scientific">Sandaracinus amylolyticus</name>
    <dbReference type="NCBI Taxonomy" id="927083"/>
    <lineage>
        <taxon>Bacteria</taxon>
        <taxon>Pseudomonadati</taxon>
        <taxon>Myxococcota</taxon>
        <taxon>Polyangia</taxon>
        <taxon>Polyangiales</taxon>
        <taxon>Sandaracinaceae</taxon>
        <taxon>Sandaracinus</taxon>
    </lineage>
</organism>
<dbReference type="RefSeq" id="WP_053233430.1">
    <property type="nucleotide sequence ID" value="NZ_CP011125.1"/>
</dbReference>
<dbReference type="SUPFAM" id="SSF55315">
    <property type="entry name" value="L30e-like"/>
    <property type="match status" value="1"/>
</dbReference>
<dbReference type="AlphaFoldDB" id="A0A0F6SF32"/>
<dbReference type="PANTHER" id="PTHR34215">
    <property type="entry name" value="BLL0784 PROTEIN"/>
    <property type="match status" value="1"/>
</dbReference>
<dbReference type="KEGG" id="samy:DB32_003388"/>
<feature type="region of interest" description="Disordered" evidence="1">
    <location>
        <begin position="1"/>
        <end position="30"/>
    </location>
</feature>
<reference evidence="3 4" key="1">
    <citation type="submission" date="2015-03" db="EMBL/GenBank/DDBJ databases">
        <title>Genome assembly of Sandaracinus amylolyticus DSM 53668.</title>
        <authorList>
            <person name="Sharma G."/>
            <person name="Subramanian S."/>
        </authorList>
    </citation>
    <scope>NUCLEOTIDE SEQUENCE [LARGE SCALE GENOMIC DNA]</scope>
    <source>
        <strain evidence="3 4">DSM 53668</strain>
    </source>
</reference>
<dbReference type="STRING" id="927083.DB32_003388"/>
<proteinExistence type="predicted"/>
<dbReference type="Gene3D" id="3.30.1230.10">
    <property type="entry name" value="YlxR-like"/>
    <property type="match status" value="1"/>
</dbReference>
<evidence type="ECO:0000256" key="1">
    <source>
        <dbReference type="SAM" id="MobiDB-lite"/>
    </source>
</evidence>
<protein>
    <submittedName>
        <fullName evidence="3">Putative nucleic-acid-binding protein</fullName>
    </submittedName>
</protein>
<name>A0A0F6SF32_9BACT</name>
<feature type="domain" description="YlxR" evidence="2">
    <location>
        <begin position="35"/>
        <end position="101"/>
    </location>
</feature>
<gene>
    <name evidence="3" type="ORF">DB32_003388</name>
</gene>
<dbReference type="Proteomes" id="UP000034883">
    <property type="component" value="Chromosome"/>
</dbReference>
<evidence type="ECO:0000313" key="3">
    <source>
        <dbReference type="EMBL" id="AKF06239.1"/>
    </source>
</evidence>
<feature type="compositionally biased region" description="Basic and acidic residues" evidence="1">
    <location>
        <begin position="1"/>
        <end position="15"/>
    </location>
</feature>
<dbReference type="PANTHER" id="PTHR34215:SF1">
    <property type="entry name" value="YLXR DOMAIN-CONTAINING PROTEIN"/>
    <property type="match status" value="1"/>
</dbReference>
<dbReference type="Gene3D" id="3.30.1330.30">
    <property type="match status" value="1"/>
</dbReference>
<feature type="compositionally biased region" description="Acidic residues" evidence="1">
    <location>
        <begin position="16"/>
        <end position="25"/>
    </location>
</feature>
<dbReference type="InterPro" id="IPR035931">
    <property type="entry name" value="YlxR-like_sf"/>
</dbReference>
<dbReference type="SUPFAM" id="SSF64376">
    <property type="entry name" value="YlxR-like"/>
    <property type="match status" value="1"/>
</dbReference>
<accession>A0A0F6SF32</accession>
<keyword evidence="4" id="KW-1185">Reference proteome</keyword>
<evidence type="ECO:0000259" key="2">
    <source>
        <dbReference type="Pfam" id="PF04296"/>
    </source>
</evidence>
<sequence length="250" mass="26484">MLMVDEQQRRGRGTDEQEVDGDDAGEASSRAVSERLCAGCRRTVPREELLRFAIGPEAPYLAPDPQRKLGGRGVSVHPTRACIELAAKRGGFARALKKGVAIDAAALCESAAVLYVMRAESLLIAAARRKKLAIGTDAVRDALRRPERSGGAEECEVEVLVVAADAEGRREELRAAAEKLGRRCTVLGTKGSLGRLFGRDEVGVLGILDRGIADEVVRCAARAAELESPVGIGDRGRGGASVRVSEGEGE</sequence>
<dbReference type="Pfam" id="PF04296">
    <property type="entry name" value="YlxR"/>
    <property type="match status" value="1"/>
</dbReference>
<dbReference type="InterPro" id="IPR007393">
    <property type="entry name" value="YlxR_dom"/>
</dbReference>
<dbReference type="InterPro" id="IPR037465">
    <property type="entry name" value="YlxR"/>
</dbReference>
<dbReference type="EMBL" id="CP011125">
    <property type="protein sequence ID" value="AKF06239.1"/>
    <property type="molecule type" value="Genomic_DNA"/>
</dbReference>